<dbReference type="AlphaFoldDB" id="A0A1I5J8Y7"/>
<dbReference type="InterPro" id="IPR025711">
    <property type="entry name" value="PepSY"/>
</dbReference>
<reference evidence="3 4" key="1">
    <citation type="submission" date="2016-10" db="EMBL/GenBank/DDBJ databases">
        <authorList>
            <person name="de Groot N.N."/>
        </authorList>
    </citation>
    <scope>NUCLEOTIDE SEQUENCE [LARGE SCALE GENOMIC DNA]</scope>
    <source>
        <strain evidence="3 4">DSM 15893</strain>
    </source>
</reference>
<dbReference type="EMBL" id="FOWR01000001">
    <property type="protein sequence ID" value="SFO69129.1"/>
    <property type="molecule type" value="Genomic_DNA"/>
</dbReference>
<dbReference type="Proteomes" id="UP000182692">
    <property type="component" value="Unassembled WGS sequence"/>
</dbReference>
<dbReference type="RefSeq" id="WP_017015342.1">
    <property type="nucleotide sequence ID" value="NZ_FOWR01000001.1"/>
</dbReference>
<proteinExistence type="predicted"/>
<evidence type="ECO:0000256" key="1">
    <source>
        <dbReference type="SAM" id="SignalP"/>
    </source>
</evidence>
<gene>
    <name evidence="3" type="ORF">SAMN03084138_00040</name>
</gene>
<feature type="signal peptide" evidence="1">
    <location>
        <begin position="1"/>
        <end position="23"/>
    </location>
</feature>
<evidence type="ECO:0000313" key="3">
    <source>
        <dbReference type="EMBL" id="SFO69129.1"/>
    </source>
</evidence>
<evidence type="ECO:0000259" key="2">
    <source>
        <dbReference type="Pfam" id="PF03413"/>
    </source>
</evidence>
<dbReference type="OrthoDB" id="5900506at2"/>
<organism evidence="3 4">
    <name type="scientific">Enterovibrio norvegicus DSM 15893</name>
    <dbReference type="NCBI Taxonomy" id="1121869"/>
    <lineage>
        <taxon>Bacteria</taxon>
        <taxon>Pseudomonadati</taxon>
        <taxon>Pseudomonadota</taxon>
        <taxon>Gammaproteobacteria</taxon>
        <taxon>Vibrionales</taxon>
        <taxon>Vibrionaceae</taxon>
        <taxon>Enterovibrio</taxon>
    </lineage>
</organism>
<protein>
    <submittedName>
        <fullName evidence="3">Peptidase propeptide and YPEB domain-containing protein</fullName>
    </submittedName>
</protein>
<sequence>MKKMILSGVVLTTLSAFSVPSFAVKDANIISEQDAIKAALAEVGVEVLGIRFDEPDSQWDVFVKSGEKAYEVEVDAASGKIVAAEEESLAEIKAELSGDLSHEGVIGDVDK</sequence>
<dbReference type="GeneID" id="35873724"/>
<dbReference type="Pfam" id="PF03413">
    <property type="entry name" value="PepSY"/>
    <property type="match status" value="1"/>
</dbReference>
<feature type="chain" id="PRO_5010271508" evidence="1">
    <location>
        <begin position="24"/>
        <end position="111"/>
    </location>
</feature>
<keyword evidence="1" id="KW-0732">Signal</keyword>
<dbReference type="Gene3D" id="3.10.450.40">
    <property type="match status" value="1"/>
</dbReference>
<feature type="domain" description="PepSY" evidence="2">
    <location>
        <begin position="30"/>
        <end position="84"/>
    </location>
</feature>
<name>A0A1I5J8Y7_9GAMM</name>
<accession>A0A1I5J8Y7</accession>
<evidence type="ECO:0000313" key="4">
    <source>
        <dbReference type="Proteomes" id="UP000182692"/>
    </source>
</evidence>